<dbReference type="OrthoDB" id="8017431at2"/>
<dbReference type="AlphaFoldDB" id="A0A1W1VGT9"/>
<evidence type="ECO:0000313" key="3">
    <source>
        <dbReference type="Proteomes" id="UP000192582"/>
    </source>
</evidence>
<keyword evidence="3" id="KW-1185">Reference proteome</keyword>
<evidence type="ECO:0000313" key="2">
    <source>
        <dbReference type="EMBL" id="SMB92599.1"/>
    </source>
</evidence>
<protein>
    <submittedName>
        <fullName evidence="2">Uncharacterized protein</fullName>
    </submittedName>
</protein>
<feature type="chain" id="PRO_5012506552" evidence="1">
    <location>
        <begin position="22"/>
        <end position="239"/>
    </location>
</feature>
<dbReference type="Proteomes" id="UP000192582">
    <property type="component" value="Unassembled WGS sequence"/>
</dbReference>
<evidence type="ECO:0000256" key="1">
    <source>
        <dbReference type="SAM" id="SignalP"/>
    </source>
</evidence>
<sequence length="239" mass="24764">MKCPRALLLLALALASAAVLAACAPSATSPAAPLPDPATYRPADAPVSVPGVGEVGRWMITPALVPATWLGEKVGGRTLREAVNVVLLDRAARTPGEASARLLSAMKAAGYGPRGGHSTGYFGEVGGQLYPMLPSGAGEAFSDGPFWLPNNHGRIFGPVPVPGGYAWTGAFSREGVRLLPQPGHPYRSFQVARENLADRLNAGGPFKLAGYVEMGSRLDTVEETTGDHDGQAVLLVAGE</sequence>
<dbReference type="RefSeq" id="WP_084049078.1">
    <property type="nucleotide sequence ID" value="NZ_FWWU01000009.1"/>
</dbReference>
<accession>A0A1W1VGT9</accession>
<proteinExistence type="predicted"/>
<gene>
    <name evidence="2" type="ORF">SAMN00790413_01652</name>
</gene>
<dbReference type="EMBL" id="FWWU01000009">
    <property type="protein sequence ID" value="SMB92599.1"/>
    <property type="molecule type" value="Genomic_DNA"/>
</dbReference>
<organism evidence="2 3">
    <name type="scientific">Deinococcus hopiensis KR-140</name>
    <dbReference type="NCBI Taxonomy" id="695939"/>
    <lineage>
        <taxon>Bacteria</taxon>
        <taxon>Thermotogati</taxon>
        <taxon>Deinococcota</taxon>
        <taxon>Deinococci</taxon>
        <taxon>Deinococcales</taxon>
        <taxon>Deinococcaceae</taxon>
        <taxon>Deinococcus</taxon>
    </lineage>
</organism>
<dbReference type="STRING" id="695939.SAMN00790413_01652"/>
<keyword evidence="1" id="KW-0732">Signal</keyword>
<feature type="signal peptide" evidence="1">
    <location>
        <begin position="1"/>
        <end position="21"/>
    </location>
</feature>
<reference evidence="2 3" key="1">
    <citation type="submission" date="2017-04" db="EMBL/GenBank/DDBJ databases">
        <authorList>
            <person name="Afonso C.L."/>
            <person name="Miller P.J."/>
            <person name="Scott M.A."/>
            <person name="Spackman E."/>
            <person name="Goraichik I."/>
            <person name="Dimitrov K.M."/>
            <person name="Suarez D.L."/>
            <person name="Swayne D.E."/>
        </authorList>
    </citation>
    <scope>NUCLEOTIDE SEQUENCE [LARGE SCALE GENOMIC DNA]</scope>
    <source>
        <strain evidence="2 3">KR-140</strain>
    </source>
</reference>
<dbReference type="PROSITE" id="PS51257">
    <property type="entry name" value="PROKAR_LIPOPROTEIN"/>
    <property type="match status" value="1"/>
</dbReference>
<name>A0A1W1VGT9_9DEIO</name>